<accession>A0ABY2JK68</accession>
<dbReference type="Pfam" id="PF09851">
    <property type="entry name" value="SHOCT"/>
    <property type="match status" value="1"/>
</dbReference>
<keyword evidence="3" id="KW-1185">Reference proteome</keyword>
<organism evidence="2 3">
    <name type="scientific">Cryobacterium sandaracinum</name>
    <dbReference type="NCBI Taxonomy" id="1259247"/>
    <lineage>
        <taxon>Bacteria</taxon>
        <taxon>Bacillati</taxon>
        <taxon>Actinomycetota</taxon>
        <taxon>Actinomycetes</taxon>
        <taxon>Micrococcales</taxon>
        <taxon>Microbacteriaceae</taxon>
        <taxon>Cryobacterium</taxon>
    </lineage>
</organism>
<dbReference type="RefSeq" id="WP_134371587.1">
    <property type="nucleotide sequence ID" value="NZ_SOGO01000006.1"/>
</dbReference>
<dbReference type="Proteomes" id="UP000297851">
    <property type="component" value="Unassembled WGS sequence"/>
</dbReference>
<reference evidence="2 3" key="1">
    <citation type="submission" date="2019-03" db="EMBL/GenBank/DDBJ databases">
        <title>Genomics of glacier-inhabiting Cryobacterium strains.</title>
        <authorList>
            <person name="Liu Q."/>
            <person name="Xin Y.-H."/>
        </authorList>
    </citation>
    <scope>NUCLEOTIDE SEQUENCE [LARGE SCALE GENOMIC DNA]</scope>
    <source>
        <strain evidence="2 3">TMT2-16</strain>
    </source>
</reference>
<protein>
    <submittedName>
        <fullName evidence="2">SHOCT domain-containing protein</fullName>
    </submittedName>
</protein>
<feature type="domain" description="SHOCT" evidence="1">
    <location>
        <begin position="13"/>
        <end position="40"/>
    </location>
</feature>
<evidence type="ECO:0000259" key="1">
    <source>
        <dbReference type="Pfam" id="PF09851"/>
    </source>
</evidence>
<comment type="caution">
    <text evidence="2">The sequence shown here is derived from an EMBL/GenBank/DDBJ whole genome shotgun (WGS) entry which is preliminary data.</text>
</comment>
<name>A0ABY2JK68_9MICO</name>
<dbReference type="InterPro" id="IPR018649">
    <property type="entry name" value="SHOCT"/>
</dbReference>
<gene>
    <name evidence="2" type="ORF">E3T25_00350</name>
</gene>
<sequence>MRSVAGTSAGPTEEIGRAKALHAAGAITPAEFDALKSQALSRSSYTE</sequence>
<evidence type="ECO:0000313" key="3">
    <source>
        <dbReference type="Proteomes" id="UP000297851"/>
    </source>
</evidence>
<proteinExistence type="predicted"/>
<dbReference type="EMBL" id="SOGO01000006">
    <property type="protein sequence ID" value="TFD07309.1"/>
    <property type="molecule type" value="Genomic_DNA"/>
</dbReference>
<evidence type="ECO:0000313" key="2">
    <source>
        <dbReference type="EMBL" id="TFD07309.1"/>
    </source>
</evidence>